<sequence length="87" mass="10002">MSKISTLCIISLLLFLTLSYSVIARPVATFHDITPMETHHDLNVNNNNVEKVDKEESCEGLGEDECMMRRTLQAQLDYIYTQKQKQP</sequence>
<comment type="subcellular location">
    <subcellularLocation>
        <location evidence="1 9">Secreted</location>
    </subcellularLocation>
</comment>
<comment type="similarity">
    <text evidence="2 9">Belongs to the phytosulfokine family.</text>
</comment>
<evidence type="ECO:0000256" key="7">
    <source>
        <dbReference type="ARBA" id="ARBA00022782"/>
    </source>
</evidence>
<keyword evidence="3 9" id="KW-0217">Developmental protein</keyword>
<evidence type="ECO:0000256" key="6">
    <source>
        <dbReference type="ARBA" id="ARBA00022729"/>
    </source>
</evidence>
<dbReference type="GO" id="GO:0008083">
    <property type="term" value="F:growth factor activity"/>
    <property type="evidence" value="ECO:0007669"/>
    <property type="project" value="UniProtKB-UniRule"/>
</dbReference>
<accession>A0ABD2Z8E1</accession>
<keyword evidence="8 9" id="KW-0339">Growth factor</keyword>
<evidence type="ECO:0000256" key="1">
    <source>
        <dbReference type="ARBA" id="ARBA00004613"/>
    </source>
</evidence>
<keyword evidence="4 9" id="KW-0964">Secreted</keyword>
<dbReference type="GO" id="GO:0030154">
    <property type="term" value="P:cell differentiation"/>
    <property type="evidence" value="ECO:0007669"/>
    <property type="project" value="UniProtKB-UniRule"/>
</dbReference>
<evidence type="ECO:0000256" key="4">
    <source>
        <dbReference type="ARBA" id="ARBA00022525"/>
    </source>
</evidence>
<proteinExistence type="inferred from homology"/>
<comment type="function">
    <text evidence="9">Promotes plant cell differentiation, organogenesis and somatic embryogenesis as well as cell proliferation.</text>
</comment>
<evidence type="ECO:0000313" key="10">
    <source>
        <dbReference type="EMBL" id="KAL3515378.1"/>
    </source>
</evidence>
<dbReference type="Proteomes" id="UP001630127">
    <property type="component" value="Unassembled WGS sequence"/>
</dbReference>
<protein>
    <recommendedName>
        <fullName evidence="9">Phytosulfokine</fullName>
    </recommendedName>
    <component>
        <recommendedName>
            <fullName evidence="9">Phytosulfokine-alpha</fullName>
            <shortName evidence="9">PSK-alpha</shortName>
            <shortName evidence="9">Phytosulfokine-a</shortName>
        </recommendedName>
    </component>
    <component>
        <recommendedName>
            <fullName evidence="9">Phytosulfokine-beta</fullName>
            <shortName evidence="9">PSK-beta</shortName>
            <shortName evidence="9">Phytosulfokine-b</shortName>
        </recommendedName>
    </component>
</protein>
<dbReference type="PANTHER" id="PTHR33285">
    <property type="entry name" value="PHYTOSULFOKINES 3"/>
    <property type="match status" value="1"/>
</dbReference>
<comment type="PTM">
    <text evidence="9">PSK-alpha is produced by endopeptidase digestion. PSK-beta is produced from PSK-alpha by exopeptidase digestion.</text>
</comment>
<dbReference type="GO" id="GO:0005576">
    <property type="term" value="C:extracellular region"/>
    <property type="evidence" value="ECO:0007669"/>
    <property type="project" value="UniProtKB-SubCell"/>
</dbReference>
<comment type="PTM">
    <text evidence="9">Sulfation is important for activity and for the binding to a putative membrane receptor.</text>
</comment>
<evidence type="ECO:0000313" key="11">
    <source>
        <dbReference type="Proteomes" id="UP001630127"/>
    </source>
</evidence>
<keyword evidence="6 9" id="KW-0732">Signal</keyword>
<keyword evidence="5 9" id="KW-0765">Sulfation</keyword>
<evidence type="ECO:0000256" key="5">
    <source>
        <dbReference type="ARBA" id="ARBA00022641"/>
    </source>
</evidence>
<dbReference type="Pfam" id="PF06404">
    <property type="entry name" value="PSK"/>
    <property type="match status" value="1"/>
</dbReference>
<keyword evidence="7 9" id="KW-0221">Differentiation</keyword>
<evidence type="ECO:0000256" key="8">
    <source>
        <dbReference type="ARBA" id="ARBA00023030"/>
    </source>
</evidence>
<gene>
    <name evidence="10" type="ORF">ACH5RR_022280</name>
</gene>
<keyword evidence="11" id="KW-1185">Reference proteome</keyword>
<feature type="signal peptide" evidence="9">
    <location>
        <begin position="1"/>
        <end position="24"/>
    </location>
</feature>
<dbReference type="InterPro" id="IPR009438">
    <property type="entry name" value="Phytosulfokine"/>
</dbReference>
<dbReference type="AlphaFoldDB" id="A0ABD2Z8E1"/>
<dbReference type="EMBL" id="JBJUIK010000010">
    <property type="protein sequence ID" value="KAL3515378.1"/>
    <property type="molecule type" value="Genomic_DNA"/>
</dbReference>
<evidence type="ECO:0000256" key="9">
    <source>
        <dbReference type="RuleBase" id="RU368031"/>
    </source>
</evidence>
<evidence type="ECO:0000256" key="2">
    <source>
        <dbReference type="ARBA" id="ARBA00010781"/>
    </source>
</evidence>
<feature type="chain" id="PRO_5044527181" description="Phytosulfokine" evidence="9">
    <location>
        <begin position="25"/>
        <end position="87"/>
    </location>
</feature>
<organism evidence="10 11">
    <name type="scientific">Cinchona calisaya</name>
    <dbReference type="NCBI Taxonomy" id="153742"/>
    <lineage>
        <taxon>Eukaryota</taxon>
        <taxon>Viridiplantae</taxon>
        <taxon>Streptophyta</taxon>
        <taxon>Embryophyta</taxon>
        <taxon>Tracheophyta</taxon>
        <taxon>Spermatophyta</taxon>
        <taxon>Magnoliopsida</taxon>
        <taxon>eudicotyledons</taxon>
        <taxon>Gunneridae</taxon>
        <taxon>Pentapetalae</taxon>
        <taxon>asterids</taxon>
        <taxon>lamiids</taxon>
        <taxon>Gentianales</taxon>
        <taxon>Rubiaceae</taxon>
        <taxon>Cinchonoideae</taxon>
        <taxon>Cinchoneae</taxon>
        <taxon>Cinchona</taxon>
    </lineage>
</organism>
<dbReference type="PANTHER" id="PTHR33285:SF55">
    <property type="entry name" value="PHYTOSULFOKINES 3"/>
    <property type="match status" value="1"/>
</dbReference>
<name>A0ABD2Z8E1_9GENT</name>
<reference evidence="10 11" key="1">
    <citation type="submission" date="2024-11" db="EMBL/GenBank/DDBJ databases">
        <title>A near-complete genome assembly of Cinchona calisaya.</title>
        <authorList>
            <person name="Lian D.C."/>
            <person name="Zhao X.W."/>
            <person name="Wei L."/>
        </authorList>
    </citation>
    <scope>NUCLEOTIDE SEQUENCE [LARGE SCALE GENOMIC DNA]</scope>
    <source>
        <tissue evidence="10">Nenye</tissue>
    </source>
</reference>
<dbReference type="GO" id="GO:0008283">
    <property type="term" value="P:cell population proliferation"/>
    <property type="evidence" value="ECO:0007669"/>
    <property type="project" value="UniProtKB-UniRule"/>
</dbReference>
<comment type="caution">
    <text evidence="10">The sequence shown here is derived from an EMBL/GenBank/DDBJ whole genome shotgun (WGS) entry which is preliminary data.</text>
</comment>
<evidence type="ECO:0000256" key="3">
    <source>
        <dbReference type="ARBA" id="ARBA00022473"/>
    </source>
</evidence>